<dbReference type="PANTHER" id="PTHR48235:SF1">
    <property type="entry name" value="OS01G0916700 PROTEIN"/>
    <property type="match status" value="1"/>
</dbReference>
<evidence type="ECO:0000313" key="2">
    <source>
        <dbReference type="Proteomes" id="UP000325577"/>
    </source>
</evidence>
<name>A0A5J5C6H2_9ASTE</name>
<dbReference type="AlphaFoldDB" id="A0A5J5C6H2"/>
<organism evidence="1 2">
    <name type="scientific">Nyssa sinensis</name>
    <dbReference type="NCBI Taxonomy" id="561372"/>
    <lineage>
        <taxon>Eukaryota</taxon>
        <taxon>Viridiplantae</taxon>
        <taxon>Streptophyta</taxon>
        <taxon>Embryophyta</taxon>
        <taxon>Tracheophyta</taxon>
        <taxon>Spermatophyta</taxon>
        <taxon>Magnoliopsida</taxon>
        <taxon>eudicotyledons</taxon>
        <taxon>Gunneridae</taxon>
        <taxon>Pentapetalae</taxon>
        <taxon>asterids</taxon>
        <taxon>Cornales</taxon>
        <taxon>Nyssaceae</taxon>
        <taxon>Nyssa</taxon>
    </lineage>
</organism>
<proteinExistence type="predicted"/>
<dbReference type="PANTHER" id="PTHR48235">
    <property type="entry name" value="OS01G0916700 PROTEIN"/>
    <property type="match status" value="1"/>
</dbReference>
<reference evidence="1 2" key="1">
    <citation type="submission" date="2019-09" db="EMBL/GenBank/DDBJ databases">
        <title>A chromosome-level genome assembly of the Chinese tupelo Nyssa sinensis.</title>
        <authorList>
            <person name="Yang X."/>
            <person name="Kang M."/>
            <person name="Yang Y."/>
            <person name="Xiong H."/>
            <person name="Wang M."/>
            <person name="Zhang Z."/>
            <person name="Wang Z."/>
            <person name="Wu H."/>
            <person name="Ma T."/>
            <person name="Liu J."/>
            <person name="Xi Z."/>
        </authorList>
    </citation>
    <scope>NUCLEOTIDE SEQUENCE [LARGE SCALE GENOMIC DNA]</scope>
    <source>
        <strain evidence="1">J267</strain>
        <tissue evidence="1">Leaf</tissue>
    </source>
</reference>
<gene>
    <name evidence="1" type="ORF">F0562_002260</name>
</gene>
<dbReference type="OrthoDB" id="1931495at2759"/>
<sequence>MDSSYRNMAWRPCLFSHHHHHPLFVHHHHHHQHHPLFVHHHHHHHHFSPQCPLHSYLFQENSHPRICPKFTAPPLPQNPGLAGSPNHLSLQLPERTDAFASNSLVMQEENVGLEEEDEEDPVFVLTDEWREFFAKSEAKRRSAKKQARKKGKN</sequence>
<evidence type="ECO:0000313" key="1">
    <source>
        <dbReference type="EMBL" id="KAA8550576.1"/>
    </source>
</evidence>
<keyword evidence="2" id="KW-1185">Reference proteome</keyword>
<accession>A0A5J5C6H2</accession>
<protein>
    <submittedName>
        <fullName evidence="1">Uncharacterized protein</fullName>
    </submittedName>
</protein>
<dbReference type="EMBL" id="CM018031">
    <property type="protein sequence ID" value="KAA8550576.1"/>
    <property type="molecule type" value="Genomic_DNA"/>
</dbReference>
<dbReference type="Proteomes" id="UP000325577">
    <property type="component" value="Linkage Group LG0"/>
</dbReference>